<dbReference type="EMBL" id="DS268680">
    <property type="protein sequence ID" value="EFO98298.1"/>
    <property type="molecule type" value="Genomic_DNA"/>
</dbReference>
<dbReference type="Proteomes" id="UP000008281">
    <property type="component" value="Unassembled WGS sequence"/>
</dbReference>
<keyword evidence="2" id="KW-1185">Reference proteome</keyword>
<sequence length="229" mass="26159">MALNLIALEFQMSSSDSTTPSGSKGFMHMPAELFDQVDAHLSFEDSTNFKSAHPLIDVRLTSNLIHYDKIHLSDEEDECWISDTRCRVAPRKFRANNVAVLIRSLENLREITVIMKDVNIKSAQSLEKKAKLTDYTPYTPGGYLAKLFNGVDPAELRLRQLSLHVDIMVESLQDVYSLQCPTEDLSFSMNHLINANFNSFIQVLRYNAPKLVLIIHSYFLPFRDVYLNI</sequence>
<proteinExistence type="predicted"/>
<dbReference type="OMA" id="ICEPAPT"/>
<organism evidence="2">
    <name type="scientific">Caenorhabditis remanei</name>
    <name type="common">Caenorhabditis vulgaris</name>
    <dbReference type="NCBI Taxonomy" id="31234"/>
    <lineage>
        <taxon>Eukaryota</taxon>
        <taxon>Metazoa</taxon>
        <taxon>Ecdysozoa</taxon>
        <taxon>Nematoda</taxon>
        <taxon>Chromadorea</taxon>
        <taxon>Rhabditida</taxon>
        <taxon>Rhabditina</taxon>
        <taxon>Rhabditomorpha</taxon>
        <taxon>Rhabditoidea</taxon>
        <taxon>Rhabditidae</taxon>
        <taxon>Peloderinae</taxon>
        <taxon>Caenorhabditis</taxon>
    </lineage>
</organism>
<dbReference type="HOGENOM" id="CLU_1210765_0_0_1"/>
<dbReference type="FunCoup" id="E3NHL6">
    <property type="interactions" value="181"/>
</dbReference>
<dbReference type="OrthoDB" id="5820872at2759"/>
<evidence type="ECO:0000313" key="1">
    <source>
        <dbReference type="EMBL" id="EFO98298.1"/>
    </source>
</evidence>
<dbReference type="AlphaFoldDB" id="E3NHL6"/>
<gene>
    <name evidence="1" type="ORF">CRE_21580</name>
</gene>
<accession>E3NHL6</accession>
<protein>
    <submittedName>
        <fullName evidence="1">Uncharacterized protein</fullName>
    </submittedName>
</protein>
<reference evidence="1" key="1">
    <citation type="submission" date="2007-07" db="EMBL/GenBank/DDBJ databases">
        <title>PCAP assembly of the Caenorhabditis remanei genome.</title>
        <authorList>
            <consortium name="The Caenorhabditis remanei Sequencing Consortium"/>
            <person name="Wilson R.K."/>
        </authorList>
    </citation>
    <scope>NUCLEOTIDE SEQUENCE [LARGE SCALE GENOMIC DNA]</scope>
    <source>
        <strain evidence="1">PB4641</strain>
    </source>
</reference>
<dbReference type="InParanoid" id="E3NHL6"/>
<dbReference type="eggNOG" id="ENOG502SAEK">
    <property type="taxonomic scope" value="Eukaryota"/>
</dbReference>
<evidence type="ECO:0000313" key="2">
    <source>
        <dbReference type="Proteomes" id="UP000008281"/>
    </source>
</evidence>
<name>E3NHL6_CAERE</name>